<dbReference type="Pfam" id="PF05362">
    <property type="entry name" value="Lon_C"/>
    <property type="match status" value="1"/>
</dbReference>
<dbReference type="Gene3D" id="3.30.230.10">
    <property type="match status" value="1"/>
</dbReference>
<evidence type="ECO:0000256" key="1">
    <source>
        <dbReference type="PROSITE-ProRule" id="PRU01122"/>
    </source>
</evidence>
<dbReference type="AlphaFoldDB" id="W4PW97"/>
<dbReference type="InterPro" id="IPR020568">
    <property type="entry name" value="Ribosomal_Su5_D2-typ_SF"/>
</dbReference>
<keyword evidence="1" id="KW-0720">Serine protease</keyword>
<gene>
    <name evidence="4" type="ORF">JCM9140_40</name>
</gene>
<dbReference type="STRING" id="1236970.JCM9140_40"/>
<proteinExistence type="inferred from homology"/>
<dbReference type="InterPro" id="IPR027065">
    <property type="entry name" value="Lon_Prtase"/>
</dbReference>
<accession>W4PW97</accession>
<sequence>MSGSKIKKRWIVLILLLLFVQFYQLPYYYSQPGGAKVLDEVIAVEGGFTEEEGSFMLTTVQMGKANLFFYAWAHLSPYRMIYPEEQLRYEGETDDEYQHRQIMAMTSSQEVAKIVAYEAAGKIVEYEHKGVLVTTLIEGMPAHDVLQMGDHIVAVDGEQIVTSEQLIETLQGKTQTETVEITYIRDGLEQTAELGFSPFPEEMNAPEDRVGIGISAPVTDREVTFEPNVTIDTSQIGGPSAGLMFALEIYNQLLEADITKGYDIAGTGTINEDGMVGRIGGAAQKVVAADKAGARYFFAPNEGGAYNSNYLEAVEAASDIGTDMEVIAVDTFEEAINFLQSLPEKS</sequence>
<dbReference type="Gene3D" id="2.30.42.10">
    <property type="match status" value="1"/>
</dbReference>
<dbReference type="RefSeq" id="WP_034740698.1">
    <property type="nucleotide sequence ID" value="NZ_BAUT01000001.1"/>
</dbReference>
<dbReference type="PROSITE" id="PS50106">
    <property type="entry name" value="PDZ"/>
    <property type="match status" value="1"/>
</dbReference>
<dbReference type="NCBIfam" id="NF041438">
    <property type="entry name" value="SepM_fam_S16"/>
    <property type="match status" value="1"/>
</dbReference>
<keyword evidence="1 4" id="KW-0645">Protease</keyword>
<dbReference type="Proteomes" id="UP000018890">
    <property type="component" value="Unassembled WGS sequence"/>
</dbReference>
<evidence type="ECO:0000259" key="3">
    <source>
        <dbReference type="PROSITE" id="PS51786"/>
    </source>
</evidence>
<evidence type="ECO:0000313" key="4">
    <source>
        <dbReference type="EMBL" id="GAE24131.1"/>
    </source>
</evidence>
<feature type="active site" evidence="1">
    <location>
        <position position="285"/>
    </location>
</feature>
<dbReference type="InterPro" id="IPR008269">
    <property type="entry name" value="Lon_proteolytic"/>
</dbReference>
<comment type="similarity">
    <text evidence="1">Belongs to the peptidase S16 family.</text>
</comment>
<feature type="domain" description="Lon proteolytic" evidence="3">
    <location>
        <begin position="234"/>
        <end position="342"/>
    </location>
</feature>
<dbReference type="GO" id="GO:0004252">
    <property type="term" value="F:serine-type endopeptidase activity"/>
    <property type="evidence" value="ECO:0007669"/>
    <property type="project" value="UniProtKB-UniRule"/>
</dbReference>
<reference evidence="4" key="1">
    <citation type="journal article" date="2014" name="Genome Announc.">
        <title>Draft Genome Sequences of Three Alkaliphilic Bacillus Strains, Bacillus wakoensis JCM 9140T, Bacillus akibai JCM 9157T, and Bacillus hemicellulosilyticus JCM 9152T.</title>
        <authorList>
            <person name="Yuki M."/>
            <person name="Oshima K."/>
            <person name="Suda W."/>
            <person name="Oshida Y."/>
            <person name="Kitamura K."/>
            <person name="Iida T."/>
            <person name="Hattori M."/>
            <person name="Ohkuma M."/>
        </authorList>
    </citation>
    <scope>NUCLEOTIDE SEQUENCE [LARGE SCALE GENOMIC DNA]</scope>
    <source>
        <strain evidence="4">JCM 9140</strain>
    </source>
</reference>
<dbReference type="PANTHER" id="PTHR10046">
    <property type="entry name" value="ATP DEPENDENT LON PROTEASE FAMILY MEMBER"/>
    <property type="match status" value="1"/>
</dbReference>
<dbReference type="SMART" id="SM00228">
    <property type="entry name" value="PDZ"/>
    <property type="match status" value="1"/>
</dbReference>
<dbReference type="InterPro" id="IPR014721">
    <property type="entry name" value="Ribsml_uS5_D2-typ_fold_subgr"/>
</dbReference>
<dbReference type="GO" id="GO:0030163">
    <property type="term" value="P:protein catabolic process"/>
    <property type="evidence" value="ECO:0007669"/>
    <property type="project" value="InterPro"/>
</dbReference>
<comment type="caution">
    <text evidence="4">The sequence shown here is derived from an EMBL/GenBank/DDBJ whole genome shotgun (WGS) entry which is preliminary data.</text>
</comment>
<dbReference type="GO" id="GO:0004176">
    <property type="term" value="F:ATP-dependent peptidase activity"/>
    <property type="evidence" value="ECO:0007669"/>
    <property type="project" value="UniProtKB-UniRule"/>
</dbReference>
<feature type="domain" description="PDZ" evidence="2">
    <location>
        <begin position="130"/>
        <end position="185"/>
    </location>
</feature>
<dbReference type="GO" id="GO:0005524">
    <property type="term" value="F:ATP binding"/>
    <property type="evidence" value="ECO:0007669"/>
    <property type="project" value="InterPro"/>
</dbReference>
<dbReference type="GO" id="GO:0006508">
    <property type="term" value="P:proteolysis"/>
    <property type="evidence" value="ECO:0007669"/>
    <property type="project" value="UniProtKB-KW"/>
</dbReference>
<protein>
    <recommendedName>
        <fullName evidence="1">endopeptidase La</fullName>
        <ecNumber evidence="1">3.4.21.53</ecNumber>
    </recommendedName>
</protein>
<dbReference type="PROSITE" id="PS51786">
    <property type="entry name" value="LON_PROTEOLYTIC"/>
    <property type="match status" value="1"/>
</dbReference>
<evidence type="ECO:0000313" key="5">
    <source>
        <dbReference type="Proteomes" id="UP000018890"/>
    </source>
</evidence>
<feature type="active site" evidence="1">
    <location>
        <position position="240"/>
    </location>
</feature>
<dbReference type="OrthoDB" id="2356897at2"/>
<dbReference type="EMBL" id="BAUT01000001">
    <property type="protein sequence ID" value="GAE24131.1"/>
    <property type="molecule type" value="Genomic_DNA"/>
</dbReference>
<keyword evidence="1" id="KW-0378">Hydrolase</keyword>
<comment type="catalytic activity">
    <reaction evidence="1">
        <text>Hydrolysis of proteins in presence of ATP.</text>
        <dbReference type="EC" id="3.4.21.53"/>
    </reaction>
</comment>
<keyword evidence="5" id="KW-1185">Reference proteome</keyword>
<dbReference type="SUPFAM" id="SSF50156">
    <property type="entry name" value="PDZ domain-like"/>
    <property type="match status" value="1"/>
</dbReference>
<name>W4PW97_9BACI</name>
<evidence type="ECO:0000259" key="2">
    <source>
        <dbReference type="PROSITE" id="PS50106"/>
    </source>
</evidence>
<dbReference type="Pfam" id="PF13180">
    <property type="entry name" value="PDZ_2"/>
    <property type="match status" value="1"/>
</dbReference>
<dbReference type="SUPFAM" id="SSF54211">
    <property type="entry name" value="Ribosomal protein S5 domain 2-like"/>
    <property type="match status" value="1"/>
</dbReference>
<organism evidence="4 5">
    <name type="scientific">Halalkalibacter wakoensis JCM 9140</name>
    <dbReference type="NCBI Taxonomy" id="1236970"/>
    <lineage>
        <taxon>Bacteria</taxon>
        <taxon>Bacillati</taxon>
        <taxon>Bacillota</taxon>
        <taxon>Bacilli</taxon>
        <taxon>Bacillales</taxon>
        <taxon>Bacillaceae</taxon>
        <taxon>Halalkalibacter</taxon>
    </lineage>
</organism>
<dbReference type="InterPro" id="IPR036034">
    <property type="entry name" value="PDZ_sf"/>
</dbReference>
<dbReference type="InterPro" id="IPR001478">
    <property type="entry name" value="PDZ"/>
</dbReference>
<dbReference type="EC" id="3.4.21.53" evidence="1"/>